<dbReference type="EMBL" id="GGEC01012393">
    <property type="protein sequence ID" value="MBW92876.1"/>
    <property type="molecule type" value="Transcribed_RNA"/>
</dbReference>
<dbReference type="AlphaFoldDB" id="A0A2P2JHC4"/>
<name>A0A2P2JHC4_RHIMU</name>
<sequence>MYPQNYVENIVDEGDPQKKVAALDRVGYKPYLDNANHWHVDYAPQLKHQQLEHHRLDQKKHQMAQVWHCEKDIQSYKVAEKQNQENIRLCCNVESICQMAESWGKMQSLLSYRLLLMHTKED</sequence>
<organism evidence="1">
    <name type="scientific">Rhizophora mucronata</name>
    <name type="common">Asiatic mangrove</name>
    <dbReference type="NCBI Taxonomy" id="61149"/>
    <lineage>
        <taxon>Eukaryota</taxon>
        <taxon>Viridiplantae</taxon>
        <taxon>Streptophyta</taxon>
        <taxon>Embryophyta</taxon>
        <taxon>Tracheophyta</taxon>
        <taxon>Spermatophyta</taxon>
        <taxon>Magnoliopsida</taxon>
        <taxon>eudicotyledons</taxon>
        <taxon>Gunneridae</taxon>
        <taxon>Pentapetalae</taxon>
        <taxon>rosids</taxon>
        <taxon>fabids</taxon>
        <taxon>Malpighiales</taxon>
        <taxon>Rhizophoraceae</taxon>
        <taxon>Rhizophora</taxon>
    </lineage>
</organism>
<accession>A0A2P2JHC4</accession>
<reference evidence="1" key="1">
    <citation type="submission" date="2018-02" db="EMBL/GenBank/DDBJ databases">
        <title>Rhizophora mucronata_Transcriptome.</title>
        <authorList>
            <person name="Meera S.P."/>
            <person name="Sreeshan A."/>
            <person name="Augustine A."/>
        </authorList>
    </citation>
    <scope>NUCLEOTIDE SEQUENCE</scope>
    <source>
        <tissue evidence="1">Leaf</tissue>
    </source>
</reference>
<evidence type="ECO:0000313" key="1">
    <source>
        <dbReference type="EMBL" id="MBW92876.1"/>
    </source>
</evidence>
<proteinExistence type="predicted"/>
<protein>
    <submittedName>
        <fullName evidence="1">Uncharacterized protein MANES_S056600</fullName>
    </submittedName>
</protein>